<dbReference type="CDD" id="cd03221">
    <property type="entry name" value="ABCF_EF-3"/>
    <property type="match status" value="2"/>
</dbReference>
<dbReference type="Pfam" id="PF00005">
    <property type="entry name" value="ABC_tran"/>
    <property type="match status" value="2"/>
</dbReference>
<dbReference type="Proteomes" id="UP000824259">
    <property type="component" value="Unassembled WGS sequence"/>
</dbReference>
<keyword evidence="3 9" id="KW-0067">ATP-binding</keyword>
<dbReference type="InterPro" id="IPR003439">
    <property type="entry name" value="ABC_transporter-like_ATP-bd"/>
</dbReference>
<dbReference type="AlphaFoldDB" id="A0A9D2RIK8"/>
<sequence>MISLDNLTVSYGGWTLFDNISLLINPKDRIGLVGKNGAGKTTLLRLIVGEQQPTSGAISYNGECTIGYLPQQMKVADTTTLVEETAKAFDEVLKLEAEIARLTDEIAQRTDYQSTEYANLIQRLNEATDHYHILGGDTREADIEKTLLGLGFKRSDFGRATSEFSGGWRMRIELAKLLLRRPSIFLLDEPTNHLDIESIQWLEEYLKNYNGAVLLISHDRAFLDNVTTRTVEISLGKAYDYKVPYSQYVVLRAERRAQQMAAYQNQQRMIEKTEEFIERFRYKPTKSNQVQSRIKQLDRLERIEVEEEDLSTLNIKFPPAPRSGQIVAEIKEAGMSFGAKHVFSSANFVIERGDKIALVGRNGEGKTTLARMLVGELTPTEGSIRIGANVNIGYYAQNQEDLMNGDFTVYDTLDRVAVGDIRTRLRDILGAFLFRGEDIDKKVKVLSGGERSRLAMARLMLEPYNLLVLDEPTNHMDMRSKDILKNAIMKYDGTVVVVSHDREFLDGMVSKVYEFRDGGVREYLGGIYYFLEKRKLESLQEVERKDPVTTAAAPKESSSGKLSYEQKKEQEKLLRKLRKAVETIEARLGEIEKQIAEYDRKFAESTQYNEEDYKAYEQLKAEYDRQMHEWEKASYELEITEGE</sequence>
<dbReference type="EMBL" id="DWYR01000017">
    <property type="protein sequence ID" value="HJA99200.1"/>
    <property type="molecule type" value="Genomic_DNA"/>
</dbReference>
<reference evidence="9" key="1">
    <citation type="journal article" date="2021" name="PeerJ">
        <title>Extensive microbial diversity within the chicken gut microbiome revealed by metagenomics and culture.</title>
        <authorList>
            <person name="Gilroy R."/>
            <person name="Ravi A."/>
            <person name="Getino M."/>
            <person name="Pursley I."/>
            <person name="Horton D.L."/>
            <person name="Alikhan N.F."/>
            <person name="Baker D."/>
            <person name="Gharbi K."/>
            <person name="Hall N."/>
            <person name="Watson M."/>
            <person name="Adriaenssens E.M."/>
            <person name="Foster-Nyarko E."/>
            <person name="Jarju S."/>
            <person name="Secka A."/>
            <person name="Antonio M."/>
            <person name="Oren A."/>
            <person name="Chaudhuri R.R."/>
            <person name="La Ragione R."/>
            <person name="Hildebrand F."/>
            <person name="Pallen M.J."/>
        </authorList>
    </citation>
    <scope>NUCLEOTIDE SEQUENCE</scope>
    <source>
        <strain evidence="9">CHK169-11906</strain>
    </source>
</reference>
<evidence type="ECO:0000256" key="5">
    <source>
        <dbReference type="ARBA" id="ARBA00074044"/>
    </source>
</evidence>
<dbReference type="InterPro" id="IPR051309">
    <property type="entry name" value="ABCF_ATPase"/>
</dbReference>
<protein>
    <recommendedName>
        <fullName evidence="5">Probable ATP-binding protein YbiT</fullName>
    </recommendedName>
</protein>
<comment type="caution">
    <text evidence="9">The sequence shown here is derived from an EMBL/GenBank/DDBJ whole genome shotgun (WGS) entry which is preliminary data.</text>
</comment>
<reference evidence="9" key="2">
    <citation type="submission" date="2021-04" db="EMBL/GenBank/DDBJ databases">
        <authorList>
            <person name="Gilroy R."/>
        </authorList>
    </citation>
    <scope>NUCLEOTIDE SEQUENCE</scope>
    <source>
        <strain evidence="9">CHK169-11906</strain>
    </source>
</reference>
<dbReference type="Pfam" id="PF12848">
    <property type="entry name" value="ABC_tran_Xtn"/>
    <property type="match status" value="1"/>
</dbReference>
<feature type="domain" description="ABC transporter" evidence="8">
    <location>
        <begin position="2"/>
        <end position="260"/>
    </location>
</feature>
<evidence type="ECO:0000256" key="2">
    <source>
        <dbReference type="ARBA" id="ARBA00022741"/>
    </source>
</evidence>
<feature type="coiled-coil region" evidence="6">
    <location>
        <begin position="567"/>
        <end position="633"/>
    </location>
</feature>
<dbReference type="Gene3D" id="3.40.50.300">
    <property type="entry name" value="P-loop containing nucleotide triphosphate hydrolases"/>
    <property type="match status" value="2"/>
</dbReference>
<dbReference type="SMART" id="SM00382">
    <property type="entry name" value="AAA"/>
    <property type="match status" value="2"/>
</dbReference>
<dbReference type="FunFam" id="3.40.50.300:FF:000070">
    <property type="entry name" value="Putative ABC transporter ATP-binding component"/>
    <property type="match status" value="1"/>
</dbReference>
<evidence type="ECO:0000256" key="1">
    <source>
        <dbReference type="ARBA" id="ARBA00022737"/>
    </source>
</evidence>
<dbReference type="NCBIfam" id="NF000355">
    <property type="entry name" value="ribo_prot_ABC_F"/>
    <property type="match status" value="1"/>
</dbReference>
<dbReference type="InterPro" id="IPR027417">
    <property type="entry name" value="P-loop_NTPase"/>
</dbReference>
<dbReference type="SUPFAM" id="SSF52540">
    <property type="entry name" value="P-loop containing nucleoside triphosphate hydrolases"/>
    <property type="match status" value="2"/>
</dbReference>
<feature type="domain" description="ABC transporter" evidence="8">
    <location>
        <begin position="328"/>
        <end position="542"/>
    </location>
</feature>
<proteinExistence type="inferred from homology"/>
<evidence type="ECO:0000256" key="7">
    <source>
        <dbReference type="SAM" id="MobiDB-lite"/>
    </source>
</evidence>
<evidence type="ECO:0000313" key="10">
    <source>
        <dbReference type="Proteomes" id="UP000824259"/>
    </source>
</evidence>
<keyword evidence="6" id="KW-0175">Coiled coil</keyword>
<dbReference type="InterPro" id="IPR003593">
    <property type="entry name" value="AAA+_ATPase"/>
</dbReference>
<dbReference type="FunFam" id="3.40.50.300:FF:000011">
    <property type="entry name" value="Putative ABC transporter ATP-binding component"/>
    <property type="match status" value="1"/>
</dbReference>
<dbReference type="GO" id="GO:0016887">
    <property type="term" value="F:ATP hydrolysis activity"/>
    <property type="evidence" value="ECO:0007669"/>
    <property type="project" value="InterPro"/>
</dbReference>
<keyword evidence="1" id="KW-0677">Repeat</keyword>
<evidence type="ECO:0000256" key="6">
    <source>
        <dbReference type="SAM" id="Coils"/>
    </source>
</evidence>
<dbReference type="InterPro" id="IPR032781">
    <property type="entry name" value="ABC_tran_Xtn"/>
</dbReference>
<evidence type="ECO:0000259" key="8">
    <source>
        <dbReference type="PROSITE" id="PS50893"/>
    </source>
</evidence>
<dbReference type="InterPro" id="IPR017871">
    <property type="entry name" value="ABC_transporter-like_CS"/>
</dbReference>
<dbReference type="PANTHER" id="PTHR42855">
    <property type="entry name" value="ABC TRANSPORTER ATP-BINDING SUBUNIT"/>
    <property type="match status" value="1"/>
</dbReference>
<name>A0A9D2RIK8_9BACT</name>
<dbReference type="PROSITE" id="PS50893">
    <property type="entry name" value="ABC_TRANSPORTER_2"/>
    <property type="match status" value="2"/>
</dbReference>
<feature type="region of interest" description="Disordered" evidence="7">
    <location>
        <begin position="543"/>
        <end position="564"/>
    </location>
</feature>
<dbReference type="PROSITE" id="PS00211">
    <property type="entry name" value="ABC_TRANSPORTER_1"/>
    <property type="match status" value="2"/>
</dbReference>
<evidence type="ECO:0000256" key="4">
    <source>
        <dbReference type="ARBA" id="ARBA00061551"/>
    </source>
</evidence>
<accession>A0A9D2RIK8</accession>
<gene>
    <name evidence="9" type="ORF">H9779_06345</name>
</gene>
<organism evidence="9 10">
    <name type="scientific">Candidatus Alistipes avicola</name>
    <dbReference type="NCBI Taxonomy" id="2838432"/>
    <lineage>
        <taxon>Bacteria</taxon>
        <taxon>Pseudomonadati</taxon>
        <taxon>Bacteroidota</taxon>
        <taxon>Bacteroidia</taxon>
        <taxon>Bacteroidales</taxon>
        <taxon>Rikenellaceae</taxon>
        <taxon>Alistipes</taxon>
    </lineage>
</organism>
<keyword evidence="2" id="KW-0547">Nucleotide-binding</keyword>
<dbReference type="GO" id="GO:0005524">
    <property type="term" value="F:ATP binding"/>
    <property type="evidence" value="ECO:0007669"/>
    <property type="project" value="UniProtKB-KW"/>
</dbReference>
<comment type="similarity">
    <text evidence="4">Belongs to the ABC transporter superfamily. ABCF family. YbiT subfamily.</text>
</comment>
<evidence type="ECO:0000256" key="3">
    <source>
        <dbReference type="ARBA" id="ARBA00022840"/>
    </source>
</evidence>
<evidence type="ECO:0000313" key="9">
    <source>
        <dbReference type="EMBL" id="HJA99200.1"/>
    </source>
</evidence>
<dbReference type="PANTHER" id="PTHR42855:SF2">
    <property type="entry name" value="DRUG RESISTANCE ABC TRANSPORTER,ATP-BINDING PROTEIN"/>
    <property type="match status" value="1"/>
</dbReference>